<evidence type="ECO:0000313" key="3">
    <source>
        <dbReference type="Proteomes" id="UP000029227"/>
    </source>
</evidence>
<gene>
    <name evidence="2" type="ORF">JCM19237_1940</name>
</gene>
<protein>
    <submittedName>
        <fullName evidence="2">Uncharacterized protein</fullName>
    </submittedName>
</protein>
<evidence type="ECO:0000313" key="2">
    <source>
        <dbReference type="EMBL" id="GAL06295.1"/>
    </source>
</evidence>
<sequence>MIQFTVINLTSIAMMLLLLRCRMLLNVILLMVLVSYSKY</sequence>
<proteinExistence type="predicted"/>
<dbReference type="EMBL" id="BBMN01000010">
    <property type="protein sequence ID" value="GAL06295.1"/>
    <property type="molecule type" value="Genomic_DNA"/>
</dbReference>
<dbReference type="Proteomes" id="UP000029227">
    <property type="component" value="Unassembled WGS sequence"/>
</dbReference>
<evidence type="ECO:0000256" key="1">
    <source>
        <dbReference type="SAM" id="Phobius"/>
    </source>
</evidence>
<name>A0A090QSW9_9GAMM</name>
<comment type="caution">
    <text evidence="2">The sequence shown here is derived from an EMBL/GenBank/DDBJ whole genome shotgun (WGS) entry which is preliminary data.</text>
</comment>
<organism evidence="2 3">
    <name type="scientific">Photobacterium aphoticum</name>
    <dbReference type="NCBI Taxonomy" id="754436"/>
    <lineage>
        <taxon>Bacteria</taxon>
        <taxon>Pseudomonadati</taxon>
        <taxon>Pseudomonadota</taxon>
        <taxon>Gammaproteobacteria</taxon>
        <taxon>Vibrionales</taxon>
        <taxon>Vibrionaceae</taxon>
        <taxon>Photobacterium</taxon>
    </lineage>
</organism>
<keyword evidence="1" id="KW-0472">Membrane</keyword>
<reference evidence="2 3" key="1">
    <citation type="journal article" date="2014" name="Genome Announc.">
        <title>Draft Genome Sequences of Two Vibrionaceae Species, Vibrio ponticus C121 and Photobacterium aphoticum C119, Isolated as Coral Reef Microbiota.</title>
        <authorList>
            <person name="Al-saari N."/>
            <person name="Meirelles P.M."/>
            <person name="Mino S."/>
            <person name="Suda W."/>
            <person name="Oshima K."/>
            <person name="Hattori M."/>
            <person name="Ohkuma M."/>
            <person name="Thompson F.L."/>
            <person name="Gomez-Gil B."/>
            <person name="Sawabe T."/>
            <person name="Sawabe T."/>
        </authorList>
    </citation>
    <scope>NUCLEOTIDE SEQUENCE [LARGE SCALE GENOMIC DNA]</scope>
    <source>
        <strain evidence="2 3">JCM 19237</strain>
    </source>
</reference>
<dbReference type="AlphaFoldDB" id="A0A090QSW9"/>
<accession>A0A090QSW9</accession>
<keyword evidence="1" id="KW-1133">Transmembrane helix</keyword>
<keyword evidence="1" id="KW-0812">Transmembrane</keyword>
<feature type="transmembrane region" description="Helical" evidence="1">
    <location>
        <begin position="12"/>
        <end position="36"/>
    </location>
</feature>